<proteinExistence type="predicted"/>
<organism evidence="1">
    <name type="scientific">Arundo donax</name>
    <name type="common">Giant reed</name>
    <name type="synonym">Donax arundinaceus</name>
    <dbReference type="NCBI Taxonomy" id="35708"/>
    <lineage>
        <taxon>Eukaryota</taxon>
        <taxon>Viridiplantae</taxon>
        <taxon>Streptophyta</taxon>
        <taxon>Embryophyta</taxon>
        <taxon>Tracheophyta</taxon>
        <taxon>Spermatophyta</taxon>
        <taxon>Magnoliopsida</taxon>
        <taxon>Liliopsida</taxon>
        <taxon>Poales</taxon>
        <taxon>Poaceae</taxon>
        <taxon>PACMAD clade</taxon>
        <taxon>Arundinoideae</taxon>
        <taxon>Arundineae</taxon>
        <taxon>Arundo</taxon>
    </lineage>
</organism>
<evidence type="ECO:0000313" key="1">
    <source>
        <dbReference type="EMBL" id="JAE23694.1"/>
    </source>
</evidence>
<name>A0A0A9GJX0_ARUDO</name>
<sequence>MGLPDWNSAAKVERGSCNIYKILVTDISNEYRKQTRKHENKAHQHS</sequence>
<protein>
    <submittedName>
        <fullName evidence="1">Uncharacterized protein</fullName>
    </submittedName>
</protein>
<accession>A0A0A9GJX0</accession>
<reference evidence="1" key="1">
    <citation type="submission" date="2014-09" db="EMBL/GenBank/DDBJ databases">
        <authorList>
            <person name="Magalhaes I.L.F."/>
            <person name="Oliveira U."/>
            <person name="Santos F.R."/>
            <person name="Vidigal T.H.D.A."/>
            <person name="Brescovit A.D."/>
            <person name="Santos A.J."/>
        </authorList>
    </citation>
    <scope>NUCLEOTIDE SEQUENCE</scope>
    <source>
        <tissue evidence="1">Shoot tissue taken approximately 20 cm above the soil surface</tissue>
    </source>
</reference>
<dbReference type="AlphaFoldDB" id="A0A0A9GJX0"/>
<dbReference type="EMBL" id="GBRH01174202">
    <property type="protein sequence ID" value="JAE23694.1"/>
    <property type="molecule type" value="Transcribed_RNA"/>
</dbReference>
<reference evidence="1" key="2">
    <citation type="journal article" date="2015" name="Data Brief">
        <title>Shoot transcriptome of the giant reed, Arundo donax.</title>
        <authorList>
            <person name="Barrero R.A."/>
            <person name="Guerrero F.D."/>
            <person name="Moolhuijzen P."/>
            <person name="Goolsby J.A."/>
            <person name="Tidwell J."/>
            <person name="Bellgard S.E."/>
            <person name="Bellgard M.I."/>
        </authorList>
    </citation>
    <scope>NUCLEOTIDE SEQUENCE</scope>
    <source>
        <tissue evidence="1">Shoot tissue taken approximately 20 cm above the soil surface</tissue>
    </source>
</reference>